<dbReference type="AlphaFoldDB" id="A0A6A6X4L9"/>
<feature type="transmembrane region" description="Helical" evidence="1">
    <location>
        <begin position="29"/>
        <end position="48"/>
    </location>
</feature>
<accession>A0A6A6X4L9</accession>
<dbReference type="Proteomes" id="UP000799757">
    <property type="component" value="Unassembled WGS sequence"/>
</dbReference>
<evidence type="ECO:0000313" key="3">
    <source>
        <dbReference type="Proteomes" id="UP000799757"/>
    </source>
</evidence>
<evidence type="ECO:0000313" key="2">
    <source>
        <dbReference type="EMBL" id="KAF2791259.1"/>
    </source>
</evidence>
<gene>
    <name evidence="2" type="ORF">K505DRAFT_68660</name>
</gene>
<keyword evidence="1" id="KW-1133">Transmembrane helix</keyword>
<evidence type="ECO:0000256" key="1">
    <source>
        <dbReference type="SAM" id="Phobius"/>
    </source>
</evidence>
<keyword evidence="1" id="KW-0812">Transmembrane</keyword>
<dbReference type="EMBL" id="MU002029">
    <property type="protein sequence ID" value="KAF2791259.1"/>
    <property type="molecule type" value="Genomic_DNA"/>
</dbReference>
<keyword evidence="1" id="KW-0472">Membrane</keyword>
<sequence>MSTTLFSGVEQRCIRPPIYEKHPVSKAPAPVYIFIALDLCLPLAYFSLGHGAEHRAKPQILCPLHILRYTGFLAHFNTAPLPLPVSKPISSP</sequence>
<reference evidence="2" key="1">
    <citation type="journal article" date="2020" name="Stud. Mycol.">
        <title>101 Dothideomycetes genomes: a test case for predicting lifestyles and emergence of pathogens.</title>
        <authorList>
            <person name="Haridas S."/>
            <person name="Albert R."/>
            <person name="Binder M."/>
            <person name="Bloem J."/>
            <person name="Labutti K."/>
            <person name="Salamov A."/>
            <person name="Andreopoulos B."/>
            <person name="Baker S."/>
            <person name="Barry K."/>
            <person name="Bills G."/>
            <person name="Bluhm B."/>
            <person name="Cannon C."/>
            <person name="Castanera R."/>
            <person name="Culley D."/>
            <person name="Daum C."/>
            <person name="Ezra D."/>
            <person name="Gonzalez J."/>
            <person name="Henrissat B."/>
            <person name="Kuo A."/>
            <person name="Liang C."/>
            <person name="Lipzen A."/>
            <person name="Lutzoni F."/>
            <person name="Magnuson J."/>
            <person name="Mondo S."/>
            <person name="Nolan M."/>
            <person name="Ohm R."/>
            <person name="Pangilinan J."/>
            <person name="Park H.-J."/>
            <person name="Ramirez L."/>
            <person name="Alfaro M."/>
            <person name="Sun H."/>
            <person name="Tritt A."/>
            <person name="Yoshinaga Y."/>
            <person name="Zwiers L.-H."/>
            <person name="Turgeon B."/>
            <person name="Goodwin S."/>
            <person name="Spatafora J."/>
            <person name="Crous P."/>
            <person name="Grigoriev I."/>
        </authorList>
    </citation>
    <scope>NUCLEOTIDE SEQUENCE</scope>
    <source>
        <strain evidence="2">CBS 109.77</strain>
    </source>
</reference>
<protein>
    <submittedName>
        <fullName evidence="2">Uncharacterized protein</fullName>
    </submittedName>
</protein>
<organism evidence="2 3">
    <name type="scientific">Melanomma pulvis-pyrius CBS 109.77</name>
    <dbReference type="NCBI Taxonomy" id="1314802"/>
    <lineage>
        <taxon>Eukaryota</taxon>
        <taxon>Fungi</taxon>
        <taxon>Dikarya</taxon>
        <taxon>Ascomycota</taxon>
        <taxon>Pezizomycotina</taxon>
        <taxon>Dothideomycetes</taxon>
        <taxon>Pleosporomycetidae</taxon>
        <taxon>Pleosporales</taxon>
        <taxon>Melanommataceae</taxon>
        <taxon>Melanomma</taxon>
    </lineage>
</organism>
<proteinExistence type="predicted"/>
<keyword evidence="3" id="KW-1185">Reference proteome</keyword>
<name>A0A6A6X4L9_9PLEO</name>